<evidence type="ECO:0000313" key="1">
    <source>
        <dbReference type="EMBL" id="KAF2687270.1"/>
    </source>
</evidence>
<keyword evidence="2" id="KW-1185">Reference proteome</keyword>
<dbReference type="Proteomes" id="UP000799291">
    <property type="component" value="Unassembled WGS sequence"/>
</dbReference>
<organism evidence="1 2">
    <name type="scientific">Lentithecium fluviatile CBS 122367</name>
    <dbReference type="NCBI Taxonomy" id="1168545"/>
    <lineage>
        <taxon>Eukaryota</taxon>
        <taxon>Fungi</taxon>
        <taxon>Dikarya</taxon>
        <taxon>Ascomycota</taxon>
        <taxon>Pezizomycotina</taxon>
        <taxon>Dothideomycetes</taxon>
        <taxon>Pleosporomycetidae</taxon>
        <taxon>Pleosporales</taxon>
        <taxon>Massarineae</taxon>
        <taxon>Lentitheciaceae</taxon>
        <taxon>Lentithecium</taxon>
    </lineage>
</organism>
<protein>
    <submittedName>
        <fullName evidence="1">Uncharacterized protein</fullName>
    </submittedName>
</protein>
<dbReference type="AlphaFoldDB" id="A0A6G1JAL4"/>
<dbReference type="EMBL" id="MU005575">
    <property type="protein sequence ID" value="KAF2687270.1"/>
    <property type="molecule type" value="Genomic_DNA"/>
</dbReference>
<accession>A0A6G1JAL4</accession>
<sequence length="90" mass="9719">MVFCDLGAHRGLGGRPLPHISRISVTYQPGNATLAFTSTRALIDACLCFLPSILCSLFCFSLTLPHSIQARLSTTNPPRQKACIATLHHA</sequence>
<name>A0A6G1JAL4_9PLEO</name>
<proteinExistence type="predicted"/>
<evidence type="ECO:0000313" key="2">
    <source>
        <dbReference type="Proteomes" id="UP000799291"/>
    </source>
</evidence>
<gene>
    <name evidence="1" type="ORF">K458DRAFT_188441</name>
</gene>
<reference evidence="1" key="1">
    <citation type="journal article" date="2020" name="Stud. Mycol.">
        <title>101 Dothideomycetes genomes: a test case for predicting lifestyles and emergence of pathogens.</title>
        <authorList>
            <person name="Haridas S."/>
            <person name="Albert R."/>
            <person name="Binder M."/>
            <person name="Bloem J."/>
            <person name="Labutti K."/>
            <person name="Salamov A."/>
            <person name="Andreopoulos B."/>
            <person name="Baker S."/>
            <person name="Barry K."/>
            <person name="Bills G."/>
            <person name="Bluhm B."/>
            <person name="Cannon C."/>
            <person name="Castanera R."/>
            <person name="Culley D."/>
            <person name="Daum C."/>
            <person name="Ezra D."/>
            <person name="Gonzalez J."/>
            <person name="Henrissat B."/>
            <person name="Kuo A."/>
            <person name="Liang C."/>
            <person name="Lipzen A."/>
            <person name="Lutzoni F."/>
            <person name="Magnuson J."/>
            <person name="Mondo S."/>
            <person name="Nolan M."/>
            <person name="Ohm R."/>
            <person name="Pangilinan J."/>
            <person name="Park H.-J."/>
            <person name="Ramirez L."/>
            <person name="Alfaro M."/>
            <person name="Sun H."/>
            <person name="Tritt A."/>
            <person name="Yoshinaga Y."/>
            <person name="Zwiers L.-H."/>
            <person name="Turgeon B."/>
            <person name="Goodwin S."/>
            <person name="Spatafora J."/>
            <person name="Crous P."/>
            <person name="Grigoriev I."/>
        </authorList>
    </citation>
    <scope>NUCLEOTIDE SEQUENCE</scope>
    <source>
        <strain evidence="1">CBS 122367</strain>
    </source>
</reference>